<dbReference type="PANTHER" id="PTHR11702:SF31">
    <property type="entry name" value="MITOCHONDRIAL RIBOSOME-ASSOCIATED GTPASE 2"/>
    <property type="match status" value="1"/>
</dbReference>
<feature type="domain" description="OCT" evidence="12">
    <location>
        <begin position="356"/>
        <end position="434"/>
    </location>
</feature>
<dbReference type="NCBIfam" id="NF008955">
    <property type="entry name" value="PRK12297.1"/>
    <property type="match status" value="1"/>
</dbReference>
<dbReference type="Gene3D" id="2.70.210.12">
    <property type="entry name" value="GTP1/OBG domain"/>
    <property type="match status" value="1"/>
</dbReference>
<feature type="domain" description="OBG-type G" evidence="11">
    <location>
        <begin position="159"/>
        <end position="335"/>
    </location>
</feature>
<evidence type="ECO:0000259" key="13">
    <source>
        <dbReference type="PROSITE" id="PS51883"/>
    </source>
</evidence>
<feature type="binding site" evidence="9">
    <location>
        <begin position="282"/>
        <end position="285"/>
    </location>
    <ligand>
        <name>GTP</name>
        <dbReference type="ChEBI" id="CHEBI:37565"/>
    </ligand>
</feature>
<comment type="cofactor">
    <cofactor evidence="1 9">
        <name>Mg(2+)</name>
        <dbReference type="ChEBI" id="CHEBI:18420"/>
    </cofactor>
</comment>
<dbReference type="InterPro" id="IPR014100">
    <property type="entry name" value="GTP-bd_Obg/CgtA"/>
</dbReference>
<sequence>MFVDHVTINVKAGNGGNGMVAFRREKYEPNGGPAGGDGGRGGSVVFKVNTGLRTLMDFRYNQKFKGDHGQNGGIKGMTGRGAEDRVILVPQGTTLIDDDTNQVIADLVEPDDQVVVAHGGRGGRGNVHFATPRNPAPELAENGAPGEERRVRLELKLLADVGLIGFPSVGKSTLLAAITSATPKIAEYHFTTITPNLGMVKLSDGRDFAVADLPGLIEGAASGVGLGLEFLKHIERTRVLLHLVDVSGFEDRDPYDDFLKINAELKKYDPDLLKRPQIVVASKMDLPDSAENLATLKEKLVHDTTLATPPVVMSISSVTHEGLTPLIQKTVEILDQTPAFPVKGVDDLERMLTTDDQSAESDDFQITRDEAGTWVLTGAKLERLFQMTNMDHEESTLRFARQLRGMGVDEALREKGARNGDLVQIDDFTFEFVE</sequence>
<dbReference type="PROSITE" id="PS51881">
    <property type="entry name" value="OCT"/>
    <property type="match status" value="1"/>
</dbReference>
<comment type="subunit">
    <text evidence="9">Monomer.</text>
</comment>
<dbReference type="InterPro" id="IPR006169">
    <property type="entry name" value="GTP1_OBG_dom"/>
</dbReference>
<dbReference type="NCBIfam" id="NF008954">
    <property type="entry name" value="PRK12296.1"/>
    <property type="match status" value="1"/>
</dbReference>
<dbReference type="PRINTS" id="PR00326">
    <property type="entry name" value="GTP1OBG"/>
</dbReference>
<feature type="binding site" evidence="9">
    <location>
        <begin position="165"/>
        <end position="172"/>
    </location>
    <ligand>
        <name>GTP</name>
        <dbReference type="ChEBI" id="CHEBI:37565"/>
    </ligand>
</feature>
<evidence type="ECO:0000256" key="7">
    <source>
        <dbReference type="ARBA" id="ARBA00022842"/>
    </source>
</evidence>
<organism evidence="14 15">
    <name type="scientific">Secundilactobacillus mixtipabuli</name>
    <dbReference type="NCBI Taxonomy" id="1435342"/>
    <lineage>
        <taxon>Bacteria</taxon>
        <taxon>Bacillati</taxon>
        <taxon>Bacillota</taxon>
        <taxon>Bacilli</taxon>
        <taxon>Lactobacillales</taxon>
        <taxon>Lactobacillaceae</taxon>
        <taxon>Secundilactobacillus</taxon>
    </lineage>
</organism>
<dbReference type="GO" id="GO:0000287">
    <property type="term" value="F:magnesium ion binding"/>
    <property type="evidence" value="ECO:0007669"/>
    <property type="project" value="InterPro"/>
</dbReference>
<dbReference type="NCBIfam" id="NF008956">
    <property type="entry name" value="PRK12299.1"/>
    <property type="match status" value="1"/>
</dbReference>
<evidence type="ECO:0000256" key="5">
    <source>
        <dbReference type="ARBA" id="ARBA00022741"/>
    </source>
</evidence>
<dbReference type="Pfam" id="PF01926">
    <property type="entry name" value="MMR_HSR1"/>
    <property type="match status" value="1"/>
</dbReference>
<dbReference type="FunFam" id="2.70.210.12:FF:000001">
    <property type="entry name" value="GTPase Obg"/>
    <property type="match status" value="1"/>
</dbReference>
<accession>A0A1Z5ICT9</accession>
<dbReference type="Pfam" id="PF01018">
    <property type="entry name" value="GTP1_OBG"/>
    <property type="match status" value="1"/>
</dbReference>
<dbReference type="PANTHER" id="PTHR11702">
    <property type="entry name" value="DEVELOPMENTALLY REGULATED GTP-BINDING PROTEIN-RELATED"/>
    <property type="match status" value="1"/>
</dbReference>
<keyword evidence="5 9" id="KW-0547">Nucleotide-binding</keyword>
<feature type="binding site" evidence="9">
    <location>
        <position position="192"/>
    </location>
    <ligand>
        <name>Mg(2+)</name>
        <dbReference type="ChEBI" id="CHEBI:18420"/>
    </ligand>
</feature>
<evidence type="ECO:0000256" key="2">
    <source>
        <dbReference type="ARBA" id="ARBA00007699"/>
    </source>
</evidence>
<dbReference type="GO" id="GO:0042254">
    <property type="term" value="P:ribosome biogenesis"/>
    <property type="evidence" value="ECO:0007669"/>
    <property type="project" value="UniProtKB-UniRule"/>
</dbReference>
<keyword evidence="3 9" id="KW-0963">Cytoplasm</keyword>
<dbReference type="NCBIfam" id="TIGR02729">
    <property type="entry name" value="Obg_CgtA"/>
    <property type="match status" value="1"/>
</dbReference>
<keyword evidence="6 9" id="KW-0378">Hydrolase</keyword>
<dbReference type="RefSeq" id="WP_089109226.1">
    <property type="nucleotide sequence ID" value="NZ_BCMF01000006.1"/>
</dbReference>
<dbReference type="EMBL" id="BCMF01000006">
    <property type="protein sequence ID" value="GAW99431.1"/>
    <property type="molecule type" value="Genomic_DNA"/>
</dbReference>
<evidence type="ECO:0000256" key="1">
    <source>
        <dbReference type="ARBA" id="ARBA00001946"/>
    </source>
</evidence>
<feature type="binding site" evidence="9">
    <location>
        <begin position="212"/>
        <end position="215"/>
    </location>
    <ligand>
        <name>GTP</name>
        <dbReference type="ChEBI" id="CHEBI:37565"/>
    </ligand>
</feature>
<proteinExistence type="inferred from homology"/>
<dbReference type="Gene3D" id="3.40.50.300">
    <property type="entry name" value="P-loop containing nucleotide triphosphate hydrolases"/>
    <property type="match status" value="1"/>
</dbReference>
<dbReference type="PROSITE" id="PS00905">
    <property type="entry name" value="GTP1_OBG"/>
    <property type="match status" value="1"/>
</dbReference>
<dbReference type="InterPro" id="IPR045086">
    <property type="entry name" value="OBG_GTPase"/>
</dbReference>
<keyword evidence="4 9" id="KW-0479">Metal-binding</keyword>
<evidence type="ECO:0000259" key="12">
    <source>
        <dbReference type="PROSITE" id="PS51881"/>
    </source>
</evidence>
<comment type="subcellular location">
    <subcellularLocation>
        <location evidence="9">Cytoplasm</location>
    </subcellularLocation>
</comment>
<protein>
    <recommendedName>
        <fullName evidence="9">GTPase Obg</fullName>
        <ecNumber evidence="9">3.6.5.-</ecNumber>
    </recommendedName>
    <alternativeName>
        <fullName evidence="9">GTP-binding protein Obg</fullName>
    </alternativeName>
</protein>
<dbReference type="EC" id="3.6.5.-" evidence="9"/>
<dbReference type="Pfam" id="PF09269">
    <property type="entry name" value="DUF1967"/>
    <property type="match status" value="1"/>
</dbReference>
<feature type="domain" description="Obg" evidence="13">
    <location>
        <begin position="1"/>
        <end position="158"/>
    </location>
</feature>
<feature type="binding site" evidence="9">
    <location>
        <begin position="190"/>
        <end position="194"/>
    </location>
    <ligand>
        <name>GTP</name>
        <dbReference type="ChEBI" id="CHEBI:37565"/>
    </ligand>
</feature>
<keyword evidence="8 9" id="KW-0342">GTP-binding</keyword>
<name>A0A1Z5ICT9_9LACO</name>
<dbReference type="HAMAP" id="MF_01454">
    <property type="entry name" value="GTPase_Obg"/>
    <property type="match status" value="1"/>
</dbReference>
<dbReference type="NCBIfam" id="TIGR03595">
    <property type="entry name" value="Obg_CgtA_exten"/>
    <property type="match status" value="1"/>
</dbReference>
<dbReference type="PROSITE" id="PS51710">
    <property type="entry name" value="G_OBG"/>
    <property type="match status" value="1"/>
</dbReference>
<dbReference type="Proteomes" id="UP000198374">
    <property type="component" value="Unassembled WGS sequence"/>
</dbReference>
<evidence type="ECO:0000256" key="3">
    <source>
        <dbReference type="ARBA" id="ARBA00022490"/>
    </source>
</evidence>
<feature type="binding site" evidence="9">
    <location>
        <position position="172"/>
    </location>
    <ligand>
        <name>Mg(2+)</name>
        <dbReference type="ChEBI" id="CHEBI:18420"/>
    </ligand>
</feature>
<dbReference type="InterPro" id="IPR006073">
    <property type="entry name" value="GTP-bd"/>
</dbReference>
<dbReference type="Gene3D" id="3.30.300.350">
    <property type="entry name" value="GTP-binding protein OBG, C-terminal domain"/>
    <property type="match status" value="1"/>
</dbReference>
<dbReference type="InterPro" id="IPR036726">
    <property type="entry name" value="GTP1_OBG_dom_sf"/>
</dbReference>
<dbReference type="InterPro" id="IPR027417">
    <property type="entry name" value="P-loop_NTPase"/>
</dbReference>
<dbReference type="OrthoDB" id="9807318at2"/>
<comment type="caution">
    <text evidence="14">The sequence shown here is derived from an EMBL/GenBank/DDBJ whole genome shotgun (WGS) entry which is preliminary data.</text>
</comment>
<evidence type="ECO:0000313" key="15">
    <source>
        <dbReference type="Proteomes" id="UP000198374"/>
    </source>
</evidence>
<keyword evidence="7 9" id="KW-0460">Magnesium</keyword>
<comment type="function">
    <text evidence="9">An essential GTPase which binds GTP, GDP and possibly (p)ppGpp with moderate affinity, with high nucleotide exchange rates and a fairly low GTP hydrolysis rate. Plays a role in control of the cell cycle, stress response, ribosome biogenesis and in those bacteria that undergo differentiation, in morphogenesis control.</text>
</comment>
<evidence type="ECO:0000256" key="8">
    <source>
        <dbReference type="ARBA" id="ARBA00023134"/>
    </source>
</evidence>
<evidence type="ECO:0000256" key="10">
    <source>
        <dbReference type="SAM" id="MobiDB-lite"/>
    </source>
</evidence>
<dbReference type="InterPro" id="IPR006074">
    <property type="entry name" value="GTP1-OBG_CS"/>
</dbReference>
<evidence type="ECO:0000256" key="4">
    <source>
        <dbReference type="ARBA" id="ARBA00022723"/>
    </source>
</evidence>
<dbReference type="InterPro" id="IPR036346">
    <property type="entry name" value="GTP-bd_prot_GTP1/OBG_C_sf"/>
</dbReference>
<reference evidence="14 15" key="1">
    <citation type="submission" date="2015-11" db="EMBL/GenBank/DDBJ databases">
        <title>Draft genome sequences of new species of the genus Lactobacillus isolated from orchardgrass silage.</title>
        <authorList>
            <person name="Tohno M."/>
            <person name="Tanizawa Y."/>
            <person name="Arita M."/>
        </authorList>
    </citation>
    <scope>NUCLEOTIDE SEQUENCE [LARGE SCALE GENOMIC DNA]</scope>
    <source>
        <strain evidence="14 15">IWT30</strain>
    </source>
</reference>
<dbReference type="SUPFAM" id="SSF102741">
    <property type="entry name" value="Obg GTP-binding protein C-terminal domain"/>
    <property type="match status" value="1"/>
</dbReference>
<gene>
    <name evidence="9 14" type="primary">obg</name>
    <name evidence="14" type="ORF">IWT30_01400</name>
</gene>
<dbReference type="GO" id="GO:0005525">
    <property type="term" value="F:GTP binding"/>
    <property type="evidence" value="ECO:0007669"/>
    <property type="project" value="UniProtKB-UniRule"/>
</dbReference>
<dbReference type="PROSITE" id="PS51883">
    <property type="entry name" value="OBG"/>
    <property type="match status" value="1"/>
</dbReference>
<dbReference type="PIRSF" id="PIRSF002401">
    <property type="entry name" value="GTP_bd_Obg/CgtA"/>
    <property type="match status" value="1"/>
</dbReference>
<feature type="region of interest" description="Disordered" evidence="10">
    <location>
        <begin position="120"/>
        <end position="145"/>
    </location>
</feature>
<comment type="similarity">
    <text evidence="2 9">Belongs to the TRAFAC class OBG-HflX-like GTPase superfamily. OBG GTPase family.</text>
</comment>
<dbReference type="AlphaFoldDB" id="A0A1Z5ICT9"/>
<dbReference type="InterPro" id="IPR015349">
    <property type="entry name" value="OCT_dom"/>
</dbReference>
<keyword evidence="15" id="KW-1185">Reference proteome</keyword>
<evidence type="ECO:0000313" key="14">
    <source>
        <dbReference type="EMBL" id="GAW99431.1"/>
    </source>
</evidence>
<evidence type="ECO:0000256" key="6">
    <source>
        <dbReference type="ARBA" id="ARBA00022801"/>
    </source>
</evidence>
<evidence type="ECO:0000256" key="9">
    <source>
        <dbReference type="HAMAP-Rule" id="MF_01454"/>
    </source>
</evidence>
<dbReference type="InterPro" id="IPR031167">
    <property type="entry name" value="G_OBG"/>
</dbReference>
<feature type="binding site" evidence="9">
    <location>
        <begin position="316"/>
        <end position="318"/>
    </location>
    <ligand>
        <name>GTP</name>
        <dbReference type="ChEBI" id="CHEBI:37565"/>
    </ligand>
</feature>
<dbReference type="SUPFAM" id="SSF82051">
    <property type="entry name" value="Obg GTP-binding protein N-terminal domain"/>
    <property type="match status" value="1"/>
</dbReference>
<dbReference type="GO" id="GO:0005737">
    <property type="term" value="C:cytoplasm"/>
    <property type="evidence" value="ECO:0007669"/>
    <property type="project" value="UniProtKB-SubCell"/>
</dbReference>
<dbReference type="SUPFAM" id="SSF52540">
    <property type="entry name" value="P-loop containing nucleoside triphosphate hydrolases"/>
    <property type="match status" value="1"/>
</dbReference>
<dbReference type="GO" id="GO:0003924">
    <property type="term" value="F:GTPase activity"/>
    <property type="evidence" value="ECO:0007669"/>
    <property type="project" value="UniProtKB-UniRule"/>
</dbReference>
<evidence type="ECO:0000259" key="11">
    <source>
        <dbReference type="PROSITE" id="PS51710"/>
    </source>
</evidence>
<dbReference type="CDD" id="cd01898">
    <property type="entry name" value="Obg"/>
    <property type="match status" value="1"/>
</dbReference>